<name>A0A5E4M9T5_9HEMI</name>
<proteinExistence type="predicted"/>
<feature type="region of interest" description="Disordered" evidence="1">
    <location>
        <begin position="66"/>
        <end position="86"/>
    </location>
</feature>
<dbReference type="EMBL" id="CABPRJ010000065">
    <property type="protein sequence ID" value="VVC27156.1"/>
    <property type="molecule type" value="Genomic_DNA"/>
</dbReference>
<evidence type="ECO:0000313" key="2">
    <source>
        <dbReference type="EMBL" id="VVC27156.1"/>
    </source>
</evidence>
<sequence>MRENRLRWFGLVVRKEGSEEVRTVMKIDVGGKGKRKNPKNRRLDTIERELRTAAVYARMMWQLSGSLGRGWPTSRSRDEGEGEEED</sequence>
<reference evidence="2 3" key="1">
    <citation type="submission" date="2019-08" db="EMBL/GenBank/DDBJ databases">
        <authorList>
            <person name="Alioto T."/>
            <person name="Alioto T."/>
            <person name="Gomez Garrido J."/>
        </authorList>
    </citation>
    <scope>NUCLEOTIDE SEQUENCE [LARGE SCALE GENOMIC DNA]</scope>
</reference>
<dbReference type="AlphaFoldDB" id="A0A5E4M9T5"/>
<evidence type="ECO:0000256" key="1">
    <source>
        <dbReference type="SAM" id="MobiDB-lite"/>
    </source>
</evidence>
<accession>A0A5E4M9T5</accession>
<evidence type="ECO:0000313" key="3">
    <source>
        <dbReference type="Proteomes" id="UP000325440"/>
    </source>
</evidence>
<protein>
    <submittedName>
        <fullName evidence="2">Uncharacterized protein</fullName>
    </submittedName>
</protein>
<dbReference type="Proteomes" id="UP000325440">
    <property type="component" value="Unassembled WGS sequence"/>
</dbReference>
<gene>
    <name evidence="2" type="ORF">CINCED_3A016607</name>
</gene>
<organism evidence="2 3">
    <name type="scientific">Cinara cedri</name>
    <dbReference type="NCBI Taxonomy" id="506608"/>
    <lineage>
        <taxon>Eukaryota</taxon>
        <taxon>Metazoa</taxon>
        <taxon>Ecdysozoa</taxon>
        <taxon>Arthropoda</taxon>
        <taxon>Hexapoda</taxon>
        <taxon>Insecta</taxon>
        <taxon>Pterygota</taxon>
        <taxon>Neoptera</taxon>
        <taxon>Paraneoptera</taxon>
        <taxon>Hemiptera</taxon>
        <taxon>Sternorrhyncha</taxon>
        <taxon>Aphidomorpha</taxon>
        <taxon>Aphidoidea</taxon>
        <taxon>Aphididae</taxon>
        <taxon>Lachninae</taxon>
        <taxon>Cinara</taxon>
    </lineage>
</organism>
<keyword evidence="3" id="KW-1185">Reference proteome</keyword>